<sequence>MPHQCTACGHTFEDGSKEMLSGCPGCGGTTFQFRPSGASADDVSGAAPDATDAGAPGPTDETPPERESGGVAERMGRTATAMRDWMHRDDSEEADPTRNGTGEGTDTGREDPSTSGRPDDRPSTSTPDPSTSDERATGEATSDTTEADTPPTDAAASDAPSTGTSSTETTAADATETTAADATETTAADSTETTAADATGDDGLAAWPDPPDVSHVREKDQRVHRRRPTTRPPESERPTETRAPTEATDTAANDAPSAAPPSAETTAADDTTEDGLIVADEEPVDGSAEDTAQASARSEMARPDELPPRREPTPESGRVVSEPSGEKPDMAELREELNEQFESIKIVEPGQYELNLMELYDREEYIISLRENGRYVIQMPEDWLGDRME</sequence>
<gene>
    <name evidence="2" type="ORF">GQS65_10440</name>
</gene>
<dbReference type="InterPro" id="IPR018645">
    <property type="entry name" value="OapC-like"/>
</dbReference>
<dbReference type="RefSeq" id="WP_158204535.1">
    <property type="nucleotide sequence ID" value="NZ_WSZK01000015.1"/>
</dbReference>
<feature type="region of interest" description="Disordered" evidence="1">
    <location>
        <begin position="29"/>
        <end position="336"/>
    </location>
</feature>
<name>A0A6B0GJD8_9EURY</name>
<feature type="compositionally biased region" description="Basic and acidic residues" evidence="1">
    <location>
        <begin position="324"/>
        <end position="336"/>
    </location>
</feature>
<proteinExistence type="predicted"/>
<accession>A0A6B0GJD8</accession>
<feature type="compositionally biased region" description="Low complexity" evidence="1">
    <location>
        <begin position="241"/>
        <end position="269"/>
    </location>
</feature>
<feature type="compositionally biased region" description="Basic and acidic residues" evidence="1">
    <location>
        <begin position="299"/>
        <end position="313"/>
    </location>
</feature>
<reference evidence="2 3" key="1">
    <citation type="submission" date="2019-12" db="EMBL/GenBank/DDBJ databases">
        <title>Halocatena pleomorpha gen. nov. sp. nov., an extremely halophilic archaeon of family Halobacteriaceae isolated from saltpan soil.</title>
        <authorList>
            <person name="Pal Y."/>
            <person name="Verma A."/>
            <person name="Krishnamurthi S."/>
            <person name="Kumar P."/>
        </authorList>
    </citation>
    <scope>NUCLEOTIDE SEQUENCE [LARGE SCALE GENOMIC DNA]</scope>
    <source>
        <strain evidence="2 3">JCM 16495</strain>
    </source>
</reference>
<feature type="compositionally biased region" description="Basic and acidic residues" evidence="1">
    <location>
        <begin position="106"/>
        <end position="122"/>
    </location>
</feature>
<feature type="compositionally biased region" description="Basic and acidic residues" evidence="1">
    <location>
        <begin position="212"/>
        <end position="221"/>
    </location>
</feature>
<feature type="compositionally biased region" description="Acidic residues" evidence="1">
    <location>
        <begin position="279"/>
        <end position="288"/>
    </location>
</feature>
<feature type="compositionally biased region" description="Low complexity" evidence="1">
    <location>
        <begin position="35"/>
        <end position="60"/>
    </location>
</feature>
<protein>
    <recommendedName>
        <fullName evidence="4">Origin-associated protein OapC</fullName>
    </recommendedName>
</protein>
<dbReference type="Pfam" id="PF09845">
    <property type="entry name" value="OapC"/>
    <property type="match status" value="2"/>
</dbReference>
<dbReference type="EMBL" id="WSZK01000015">
    <property type="protein sequence ID" value="MWG34904.1"/>
    <property type="molecule type" value="Genomic_DNA"/>
</dbReference>
<keyword evidence="3" id="KW-1185">Reference proteome</keyword>
<evidence type="ECO:0000256" key="1">
    <source>
        <dbReference type="SAM" id="MobiDB-lite"/>
    </source>
</evidence>
<dbReference type="AlphaFoldDB" id="A0A6B0GJD8"/>
<comment type="caution">
    <text evidence="2">The sequence shown here is derived from an EMBL/GenBank/DDBJ whole genome shotgun (WGS) entry which is preliminary data.</text>
</comment>
<evidence type="ECO:0008006" key="4">
    <source>
        <dbReference type="Google" id="ProtNLM"/>
    </source>
</evidence>
<feature type="compositionally biased region" description="Low complexity" evidence="1">
    <location>
        <begin position="138"/>
        <end position="203"/>
    </location>
</feature>
<dbReference type="Proteomes" id="UP000451471">
    <property type="component" value="Unassembled WGS sequence"/>
</dbReference>
<evidence type="ECO:0000313" key="2">
    <source>
        <dbReference type="EMBL" id="MWG34904.1"/>
    </source>
</evidence>
<organism evidence="2 3">
    <name type="scientific">Halomarina oriensis</name>
    <dbReference type="NCBI Taxonomy" id="671145"/>
    <lineage>
        <taxon>Archaea</taxon>
        <taxon>Methanobacteriati</taxon>
        <taxon>Methanobacteriota</taxon>
        <taxon>Stenosarchaea group</taxon>
        <taxon>Halobacteria</taxon>
        <taxon>Halobacteriales</taxon>
        <taxon>Natronomonadaceae</taxon>
        <taxon>Halomarina</taxon>
    </lineage>
</organism>
<evidence type="ECO:0000313" key="3">
    <source>
        <dbReference type="Proteomes" id="UP000451471"/>
    </source>
</evidence>